<dbReference type="Proteomes" id="UP000550401">
    <property type="component" value="Unassembled WGS sequence"/>
</dbReference>
<name>A0A839FD19_9GAMM</name>
<sequence>MDNGLDTLYQLLPAFHRSRDADAGHPLRDFLRVLEAQAQVIDADIARLYDNWFIETCDDWVVPYIGDLLGYTLLPEAATLGDLGRPARRLGRVLAPRRDVANTIAARRRKGTLSLLEDLARDAADWPARAVEFYRLLGWMQHLDHVHPQRGRTADLRRPGPFEQLGGAFDPFARSVDVRRLGSTQRRGRYSIPAVGLFVFRLRSYGVTRTPAYCLEERGAHCFTFSALGNDTALYQRVVAETEPTHIAHEENLPVPLRHHRFAVRGDDARYGEASAACYGEGRSVLVHAPDWPAKGQGVPVPRERVIPADLGRWKAHVPRDHVAIDVQRGRLMFPADQRPRRGVWCDYRYGFAADLGGGEYARCTPLLDDAVRYYVHAAQPDDPAPSKPLSPQHHASIDDALQAWTQAKDAAVAAAVQRALDAGMSPDDAADEGRRQRPRALIVELVASGIYDGRIEMQLEAGEAIQIRAADRTRPILRLLDYRASQADGITLAGRRGSRVILDGLLVAGRGIEVAPPTGDGVAADDDLCEVVIRHCTLVPGWSLHCDCDPRRPGEPSITLSGSRAALRIEHSIVGPIAIVGAHGEAPVLNLCDSIVDATGRERVAIGAPEEAVAHVEARIVRCTVVGETQVHAIALAEDSIFDGRVRTLRRQRGCMRFCWAPYGSRTPRRFHCQPDLALEAAGHDAAKRAAVLRAIAPAFMSERYGTPDYARLDDACCDEIAKGASDEGAMGAFHDLYEPQRLANLAARLVEYSPAGAGAGLILAS</sequence>
<reference evidence="1 2" key="1">
    <citation type="submission" date="2020-07" db="EMBL/GenBank/DDBJ databases">
        <title>Genomic Encyclopedia of Type Strains, Phase IV (KMG-V): Genome sequencing to study the core and pangenomes of soil and plant-associated prokaryotes.</title>
        <authorList>
            <person name="Whitman W."/>
        </authorList>
    </citation>
    <scope>NUCLEOTIDE SEQUENCE [LARGE SCALE GENOMIC DNA]</scope>
    <source>
        <strain evidence="1 2">RH2WT43</strain>
    </source>
</reference>
<accession>A0A839FD19</accession>
<evidence type="ECO:0000313" key="1">
    <source>
        <dbReference type="EMBL" id="MBA8889964.1"/>
    </source>
</evidence>
<keyword evidence="2" id="KW-1185">Reference proteome</keyword>
<comment type="caution">
    <text evidence="1">The sequence shown here is derived from an EMBL/GenBank/DDBJ whole genome shotgun (WGS) entry which is preliminary data.</text>
</comment>
<evidence type="ECO:0000313" key="2">
    <source>
        <dbReference type="Proteomes" id="UP000550401"/>
    </source>
</evidence>
<evidence type="ECO:0008006" key="3">
    <source>
        <dbReference type="Google" id="ProtNLM"/>
    </source>
</evidence>
<dbReference type="EMBL" id="JACGXL010000009">
    <property type="protein sequence ID" value="MBA8889964.1"/>
    <property type="molecule type" value="Genomic_DNA"/>
</dbReference>
<dbReference type="RefSeq" id="WP_182532998.1">
    <property type="nucleotide sequence ID" value="NZ_JACGXL010000009.1"/>
</dbReference>
<proteinExistence type="predicted"/>
<dbReference type="AlphaFoldDB" id="A0A839FD19"/>
<gene>
    <name evidence="1" type="ORF">FHW12_004211</name>
</gene>
<organism evidence="1 2">
    <name type="scientific">Dokdonella fugitiva</name>
    <dbReference type="NCBI Taxonomy" id="328517"/>
    <lineage>
        <taxon>Bacteria</taxon>
        <taxon>Pseudomonadati</taxon>
        <taxon>Pseudomonadota</taxon>
        <taxon>Gammaproteobacteria</taxon>
        <taxon>Lysobacterales</taxon>
        <taxon>Rhodanobacteraceae</taxon>
        <taxon>Dokdonella</taxon>
    </lineage>
</organism>
<protein>
    <recommendedName>
        <fullName evidence="3">Tail protein P2 I</fullName>
    </recommendedName>
</protein>